<evidence type="ECO:0000313" key="4">
    <source>
        <dbReference type="Proteomes" id="UP000504636"/>
    </source>
</evidence>
<evidence type="ECO:0000313" key="3">
    <source>
        <dbReference type="EMBL" id="KAF2811932.1"/>
    </source>
</evidence>
<dbReference type="Gene3D" id="3.90.1640.30">
    <property type="match status" value="1"/>
</dbReference>
<reference evidence="5" key="3">
    <citation type="submission" date="2025-04" db="UniProtKB">
        <authorList>
            <consortium name="RefSeq"/>
        </authorList>
    </citation>
    <scope>IDENTIFICATION</scope>
    <source>
        <strain evidence="5">CBS 304.34</strain>
    </source>
</reference>
<dbReference type="RefSeq" id="XP_033578896.1">
    <property type="nucleotide sequence ID" value="XM_033717739.1"/>
</dbReference>
<dbReference type="SUPFAM" id="SSF64182">
    <property type="entry name" value="DHH phosphoesterases"/>
    <property type="match status" value="1"/>
</dbReference>
<feature type="region of interest" description="Disordered" evidence="1">
    <location>
        <begin position="411"/>
        <end position="431"/>
    </location>
</feature>
<dbReference type="Proteomes" id="UP000504636">
    <property type="component" value="Unplaced"/>
</dbReference>
<keyword evidence="4" id="KW-1185">Reference proteome</keyword>
<dbReference type="InterPro" id="IPR051673">
    <property type="entry name" value="SSDNA_exonuclease_RecJ"/>
</dbReference>
<evidence type="ECO:0000313" key="5">
    <source>
        <dbReference type="RefSeq" id="XP_033578896.1"/>
    </source>
</evidence>
<dbReference type="OrthoDB" id="284473at2759"/>
<reference evidence="3 5" key="1">
    <citation type="journal article" date="2020" name="Stud. Mycol.">
        <title>101 Dothideomycetes genomes: a test case for predicting lifestyles and emergence of pathogens.</title>
        <authorList>
            <person name="Haridas S."/>
            <person name="Albert R."/>
            <person name="Binder M."/>
            <person name="Bloem J."/>
            <person name="Labutti K."/>
            <person name="Salamov A."/>
            <person name="Andreopoulos B."/>
            <person name="Baker S."/>
            <person name="Barry K."/>
            <person name="Bills G."/>
            <person name="Bluhm B."/>
            <person name="Cannon C."/>
            <person name="Castanera R."/>
            <person name="Culley D."/>
            <person name="Daum C."/>
            <person name="Ezra D."/>
            <person name="Gonzalez J."/>
            <person name="Henrissat B."/>
            <person name="Kuo A."/>
            <person name="Liang C."/>
            <person name="Lipzen A."/>
            <person name="Lutzoni F."/>
            <person name="Magnuson J."/>
            <person name="Mondo S."/>
            <person name="Nolan M."/>
            <person name="Ohm R."/>
            <person name="Pangilinan J."/>
            <person name="Park H.-J."/>
            <person name="Ramirez L."/>
            <person name="Alfaro M."/>
            <person name="Sun H."/>
            <person name="Tritt A."/>
            <person name="Yoshinaga Y."/>
            <person name="Zwiers L.-H."/>
            <person name="Turgeon B."/>
            <person name="Goodwin S."/>
            <person name="Spatafora J."/>
            <person name="Crous P."/>
            <person name="Grigoriev I."/>
        </authorList>
    </citation>
    <scope>NUCLEOTIDE SEQUENCE</scope>
    <source>
        <strain evidence="3 5">CBS 304.34</strain>
    </source>
</reference>
<proteinExistence type="predicted"/>
<feature type="domain" description="DDH" evidence="2">
    <location>
        <begin position="63"/>
        <end position="181"/>
    </location>
</feature>
<dbReference type="PANTHER" id="PTHR30255:SF2">
    <property type="entry name" value="SINGLE-STRANDED-DNA-SPECIFIC EXONUCLEASE RECJ"/>
    <property type="match status" value="1"/>
</dbReference>
<sequence>MAGKRKVEPTSPPKKPKKPRVVIPDYHLTPQVRDSETGEAIWPAPQTQIDRAKMYSFKARKRTLIVPDKDADGLTSGVILHRTLTHLGLPPELISVHLVGKGSNVHEEVERVTMASYNPAFIFVLDQGSRKAPPIIDAEHRGLIIDHHFAEAGGFPENAVVINACDCPPVVTTSLLTYFLCTQLHPELGAHLDWLCAVGTHGDLGNNLKWKEPFPNMNDMFNFHSRKAINECVSMINAPRRAASYDVKSAWETLLAAKTPSVIVNNPTLKAARLEVNQEVEKWAHTAPKFSLDGKICVLRINSKAQIHPVIATRWAGYLKSEKLEIVMCANEGYLPDRVNFSCRVAKSAKARDEPVNIIRTLRSFAESSEAPDALKDRLGESYARGHKEASGGVVGKKEFEELMEVMRIGEKPPKAKPYKGPKGISPNQTNLLNFFKKH</sequence>
<evidence type="ECO:0000259" key="2">
    <source>
        <dbReference type="Pfam" id="PF01368"/>
    </source>
</evidence>
<dbReference type="InterPro" id="IPR001667">
    <property type="entry name" value="DDH_dom"/>
</dbReference>
<dbReference type="EMBL" id="MU003698">
    <property type="protein sequence ID" value="KAF2811932.1"/>
    <property type="molecule type" value="Genomic_DNA"/>
</dbReference>
<gene>
    <name evidence="3 5" type="ORF">BDZ99DRAFT_440972</name>
</gene>
<protein>
    <submittedName>
        <fullName evidence="3 5">DHH family protein</fullName>
    </submittedName>
</protein>
<dbReference type="GO" id="GO:0004527">
    <property type="term" value="F:exonuclease activity"/>
    <property type="evidence" value="ECO:0007669"/>
    <property type="project" value="UniProtKB-KW"/>
</dbReference>
<evidence type="ECO:0000256" key="1">
    <source>
        <dbReference type="SAM" id="MobiDB-lite"/>
    </source>
</evidence>
<dbReference type="AlphaFoldDB" id="A0A6A6YSN3"/>
<dbReference type="Pfam" id="PF01368">
    <property type="entry name" value="DHH"/>
    <property type="match status" value="1"/>
</dbReference>
<dbReference type="InterPro" id="IPR038763">
    <property type="entry name" value="DHH_sf"/>
</dbReference>
<dbReference type="GeneID" id="54458632"/>
<name>A0A6A6YSN3_9PEZI</name>
<organism evidence="3">
    <name type="scientific">Mytilinidion resinicola</name>
    <dbReference type="NCBI Taxonomy" id="574789"/>
    <lineage>
        <taxon>Eukaryota</taxon>
        <taxon>Fungi</taxon>
        <taxon>Dikarya</taxon>
        <taxon>Ascomycota</taxon>
        <taxon>Pezizomycotina</taxon>
        <taxon>Dothideomycetes</taxon>
        <taxon>Pleosporomycetidae</taxon>
        <taxon>Mytilinidiales</taxon>
        <taxon>Mytilinidiaceae</taxon>
        <taxon>Mytilinidion</taxon>
    </lineage>
</organism>
<accession>A0A6A6YSN3</accession>
<feature type="region of interest" description="Disordered" evidence="1">
    <location>
        <begin position="1"/>
        <end position="21"/>
    </location>
</feature>
<dbReference type="PANTHER" id="PTHR30255">
    <property type="entry name" value="SINGLE-STRANDED-DNA-SPECIFIC EXONUCLEASE RECJ"/>
    <property type="match status" value="1"/>
</dbReference>
<reference evidence="5" key="2">
    <citation type="submission" date="2020-04" db="EMBL/GenBank/DDBJ databases">
        <authorList>
            <consortium name="NCBI Genome Project"/>
        </authorList>
    </citation>
    <scope>NUCLEOTIDE SEQUENCE</scope>
    <source>
        <strain evidence="5">CBS 304.34</strain>
    </source>
</reference>